<name>A0A8D8TX19_9HEMI</name>
<dbReference type="EMBL" id="HBUF01329630">
    <property type="protein sequence ID" value="CAG6696670.1"/>
    <property type="molecule type" value="Transcribed_RNA"/>
</dbReference>
<reference evidence="1" key="1">
    <citation type="submission" date="2021-05" db="EMBL/GenBank/DDBJ databases">
        <authorList>
            <person name="Alioto T."/>
            <person name="Alioto T."/>
            <person name="Gomez Garrido J."/>
        </authorList>
    </citation>
    <scope>NUCLEOTIDE SEQUENCE</scope>
</reference>
<proteinExistence type="predicted"/>
<dbReference type="EMBL" id="HBUF01329629">
    <property type="protein sequence ID" value="CAG6696651.1"/>
    <property type="molecule type" value="Transcribed_RNA"/>
</dbReference>
<evidence type="ECO:0000313" key="1">
    <source>
        <dbReference type="EMBL" id="CAG6696651.1"/>
    </source>
</evidence>
<accession>A0A8D8TX19</accession>
<dbReference type="EMBL" id="HBUF01329633">
    <property type="protein sequence ID" value="CAG6696711.1"/>
    <property type="molecule type" value="Transcribed_RNA"/>
</dbReference>
<dbReference type="AlphaFoldDB" id="A0A8D8TX19"/>
<organism evidence="1">
    <name type="scientific">Cacopsylla melanoneura</name>
    <dbReference type="NCBI Taxonomy" id="428564"/>
    <lineage>
        <taxon>Eukaryota</taxon>
        <taxon>Metazoa</taxon>
        <taxon>Ecdysozoa</taxon>
        <taxon>Arthropoda</taxon>
        <taxon>Hexapoda</taxon>
        <taxon>Insecta</taxon>
        <taxon>Pterygota</taxon>
        <taxon>Neoptera</taxon>
        <taxon>Paraneoptera</taxon>
        <taxon>Hemiptera</taxon>
        <taxon>Sternorrhyncha</taxon>
        <taxon>Psylloidea</taxon>
        <taxon>Psyllidae</taxon>
        <taxon>Psyllinae</taxon>
        <taxon>Cacopsylla</taxon>
    </lineage>
</organism>
<sequence length="108" mass="11893">MVVSHSESCSASLLMGFRSSFFFSMSSTMCLERSSTVFMSPSSVNTGLGSFSLFSTPVNHMLNLLYKSSSSFHLAMADFSSVVVDFRSLFRRSQLSLRAVMASRKLSC</sequence>
<dbReference type="EMBL" id="HBUF01329632">
    <property type="protein sequence ID" value="CAG6696692.1"/>
    <property type="molecule type" value="Transcribed_RNA"/>
</dbReference>
<protein>
    <submittedName>
        <fullName evidence="1">Uncharacterized protein</fullName>
    </submittedName>
</protein>